<organism evidence="2 3">
    <name type="scientific">Acidithiobacillus ferrooxidans (strain ATCC 23270 / DSM 14882 / CIP 104768 / NCIMB 8455)</name>
    <name type="common">Ferrobacillus ferrooxidans (strain ATCC 23270)</name>
    <dbReference type="NCBI Taxonomy" id="243159"/>
    <lineage>
        <taxon>Bacteria</taxon>
        <taxon>Pseudomonadati</taxon>
        <taxon>Pseudomonadota</taxon>
        <taxon>Acidithiobacillia</taxon>
        <taxon>Acidithiobacillales</taxon>
        <taxon>Acidithiobacillaceae</taxon>
        <taxon>Acidithiobacillus</taxon>
    </lineage>
</organism>
<feature type="transmembrane region" description="Helical" evidence="1">
    <location>
        <begin position="102"/>
        <end position="122"/>
    </location>
</feature>
<sequence>MQNGKMIRFLRRFEYRDVAILAEEAVFYVFGLLMIAVASGGMHRWLFLGAFLAGVPAGMVVTYVYNRIVSSRFHRDMPGYAWFGYPMGLGFLLLALQACGDSLLPAAIMAVVCGFVLLMGLLTISNEEAAVGVGCEFNEFDDWFKEMRDNNLGLTTGIPIGKWWFLHDD</sequence>
<feature type="transmembrane region" description="Helical" evidence="1">
    <location>
        <begin position="45"/>
        <end position="65"/>
    </location>
</feature>
<reference evidence="2 3" key="1">
    <citation type="journal article" date="2008" name="BMC Genomics">
        <title>Acidithiobacillus ferrooxidans metabolism: from genome sequence to industrial applications.</title>
        <authorList>
            <person name="Valdes J."/>
            <person name="Pedroso I."/>
            <person name="Quatrini R."/>
            <person name="Dodson R.J."/>
            <person name="Tettelin H."/>
            <person name="Blake R.II."/>
            <person name="Eisen J.A."/>
            <person name="Holmes D.S."/>
        </authorList>
    </citation>
    <scope>NUCLEOTIDE SEQUENCE [LARGE SCALE GENOMIC DNA]</scope>
    <source>
        <strain evidence="3">ATCC 23270 / DSM 14882 / CIP 104768 / NCIMB 8455</strain>
    </source>
</reference>
<dbReference type="EMBL" id="CP001219">
    <property type="protein sequence ID" value="ACK80784.1"/>
    <property type="molecule type" value="Genomic_DNA"/>
</dbReference>
<dbReference type="HOGENOM" id="CLU_1575092_0_0_6"/>
<dbReference type="PaxDb" id="243159-AFE_1069"/>
<proteinExistence type="predicted"/>
<dbReference type="GeneID" id="65280364"/>
<evidence type="ECO:0000313" key="2">
    <source>
        <dbReference type="EMBL" id="ACK80784.1"/>
    </source>
</evidence>
<dbReference type="KEGG" id="afr:AFE_1069"/>
<gene>
    <name evidence="2" type="ordered locus">AFE_1069</name>
</gene>
<keyword evidence="1" id="KW-0472">Membrane</keyword>
<keyword evidence="3" id="KW-1185">Reference proteome</keyword>
<keyword evidence="1" id="KW-1133">Transmembrane helix</keyword>
<keyword evidence="1" id="KW-0812">Transmembrane</keyword>
<accession>B7J817</accession>
<evidence type="ECO:0000256" key="1">
    <source>
        <dbReference type="SAM" id="Phobius"/>
    </source>
</evidence>
<dbReference type="AlphaFoldDB" id="B7J817"/>
<evidence type="ECO:0000313" key="3">
    <source>
        <dbReference type="Proteomes" id="UP000001362"/>
    </source>
</evidence>
<feature type="transmembrane region" description="Helical" evidence="1">
    <location>
        <begin position="77"/>
        <end position="96"/>
    </location>
</feature>
<feature type="transmembrane region" description="Helical" evidence="1">
    <location>
        <begin position="20"/>
        <end position="39"/>
    </location>
</feature>
<protein>
    <submittedName>
        <fullName evidence="2">Uncharacterized protein</fullName>
    </submittedName>
</protein>
<dbReference type="Proteomes" id="UP000001362">
    <property type="component" value="Chromosome"/>
</dbReference>
<dbReference type="RefSeq" id="WP_012606779.1">
    <property type="nucleotide sequence ID" value="NC_011761.1"/>
</dbReference>
<name>B7J817_ACIF2</name>
<dbReference type="STRING" id="243159.AFE_1069"/>